<dbReference type="GO" id="GO:0000422">
    <property type="term" value="P:autophagy of mitochondrion"/>
    <property type="evidence" value="ECO:0007669"/>
    <property type="project" value="TreeGrafter"/>
</dbReference>
<keyword evidence="6" id="KW-0833">Ubl conjugation pathway</keyword>
<name>A0A2G5UBZ4_9PELO</name>
<organism evidence="11 12">
    <name type="scientific">Caenorhabditis nigoni</name>
    <dbReference type="NCBI Taxonomy" id="1611254"/>
    <lineage>
        <taxon>Eukaryota</taxon>
        <taxon>Metazoa</taxon>
        <taxon>Ecdysozoa</taxon>
        <taxon>Nematoda</taxon>
        <taxon>Chromadorea</taxon>
        <taxon>Rhabditida</taxon>
        <taxon>Rhabditina</taxon>
        <taxon>Rhabditomorpha</taxon>
        <taxon>Rhabditoidea</taxon>
        <taxon>Rhabditidae</taxon>
        <taxon>Peloderinae</taxon>
        <taxon>Caenorhabditis</taxon>
    </lineage>
</organism>
<protein>
    <recommendedName>
        <fullName evidence="3">Ubiquitin-like-conjugating enzyme ATG3</fullName>
    </recommendedName>
    <alternativeName>
        <fullName evidence="9">Autophagy-related protein 3</fullName>
    </alternativeName>
</protein>
<evidence type="ECO:0000256" key="2">
    <source>
        <dbReference type="ARBA" id="ARBA00007683"/>
    </source>
</evidence>
<dbReference type="FunFam" id="3.30.1460.50:FF:000003">
    <property type="entry name" value="Autophagy-related protein 3"/>
    <property type="match status" value="1"/>
</dbReference>
<evidence type="ECO:0000256" key="8">
    <source>
        <dbReference type="ARBA" id="ARBA00023006"/>
    </source>
</evidence>
<comment type="subcellular location">
    <subcellularLocation>
        <location evidence="1">Cytoplasm</location>
    </subcellularLocation>
</comment>
<evidence type="ECO:0000256" key="3">
    <source>
        <dbReference type="ARBA" id="ARBA00017573"/>
    </source>
</evidence>
<dbReference type="GO" id="GO:0044804">
    <property type="term" value="P:nucleophagy"/>
    <property type="evidence" value="ECO:0007669"/>
    <property type="project" value="TreeGrafter"/>
</dbReference>
<evidence type="ECO:0000256" key="9">
    <source>
        <dbReference type="ARBA" id="ARBA00034553"/>
    </source>
</evidence>
<keyword evidence="5" id="KW-0963">Cytoplasm</keyword>
<evidence type="ECO:0000256" key="10">
    <source>
        <dbReference type="SAM" id="MobiDB-lite"/>
    </source>
</evidence>
<keyword evidence="4" id="KW-0813">Transport</keyword>
<dbReference type="GO" id="GO:0000045">
    <property type="term" value="P:autophagosome assembly"/>
    <property type="evidence" value="ECO:0007669"/>
    <property type="project" value="TreeGrafter"/>
</dbReference>
<evidence type="ECO:0000256" key="5">
    <source>
        <dbReference type="ARBA" id="ARBA00022490"/>
    </source>
</evidence>
<dbReference type="Proteomes" id="UP000230233">
    <property type="component" value="Chromosome IV"/>
</dbReference>
<reference evidence="12" key="1">
    <citation type="submission" date="2017-10" db="EMBL/GenBank/DDBJ databases">
        <title>Rapid genome shrinkage in a self-fertile nematode reveals novel sperm competition proteins.</title>
        <authorList>
            <person name="Yin D."/>
            <person name="Schwarz E.M."/>
            <person name="Thomas C.G."/>
            <person name="Felde R.L."/>
            <person name="Korf I.F."/>
            <person name="Cutter A.D."/>
            <person name="Schartner C.M."/>
            <person name="Ralston E.J."/>
            <person name="Meyer B.J."/>
            <person name="Haag E.S."/>
        </authorList>
    </citation>
    <scope>NUCLEOTIDE SEQUENCE [LARGE SCALE GENOMIC DNA]</scope>
    <source>
        <strain evidence="12">JU1422</strain>
    </source>
</reference>
<dbReference type="GO" id="GO:0019776">
    <property type="term" value="F:Atg8-family ligase activity"/>
    <property type="evidence" value="ECO:0007669"/>
    <property type="project" value="TreeGrafter"/>
</dbReference>
<dbReference type="OrthoDB" id="1584384at2759"/>
<evidence type="ECO:0000313" key="12">
    <source>
        <dbReference type="Proteomes" id="UP000230233"/>
    </source>
</evidence>
<feature type="region of interest" description="Disordered" evidence="10">
    <location>
        <begin position="134"/>
        <end position="156"/>
    </location>
</feature>
<gene>
    <name evidence="11" type="primary">Cni-atg-3</name>
    <name evidence="11" type="synonym">Cnig_chr_IV.g15841</name>
    <name evidence="11" type="ORF">B9Z55_015841</name>
</gene>
<evidence type="ECO:0000256" key="4">
    <source>
        <dbReference type="ARBA" id="ARBA00022448"/>
    </source>
</evidence>
<dbReference type="Pfam" id="PF03987">
    <property type="entry name" value="Autophagy_act_C"/>
    <property type="match status" value="1"/>
</dbReference>
<accession>A0A2G5UBZ4</accession>
<dbReference type="InterPro" id="IPR007135">
    <property type="entry name" value="Atg3/Atg10"/>
</dbReference>
<evidence type="ECO:0000256" key="7">
    <source>
        <dbReference type="ARBA" id="ARBA00022927"/>
    </source>
</evidence>
<dbReference type="GO" id="GO:0015031">
    <property type="term" value="P:protein transport"/>
    <property type="evidence" value="ECO:0007669"/>
    <property type="project" value="UniProtKB-KW"/>
</dbReference>
<dbReference type="Gene3D" id="3.30.1460.50">
    <property type="match status" value="1"/>
</dbReference>
<dbReference type="GO" id="GO:0000407">
    <property type="term" value="C:phagophore assembly site"/>
    <property type="evidence" value="ECO:0007669"/>
    <property type="project" value="TreeGrafter"/>
</dbReference>
<keyword evidence="7" id="KW-0653">Protein transport</keyword>
<dbReference type="AlphaFoldDB" id="A0A2G5UBZ4"/>
<dbReference type="STRING" id="1611254.A0A2G5UBZ4"/>
<evidence type="ECO:0000313" key="11">
    <source>
        <dbReference type="EMBL" id="PIC37078.1"/>
    </source>
</evidence>
<comment type="similarity">
    <text evidence="2">Belongs to the ATG3 family.</text>
</comment>
<dbReference type="GO" id="GO:0005829">
    <property type="term" value="C:cytosol"/>
    <property type="evidence" value="ECO:0007669"/>
    <property type="project" value="TreeGrafter"/>
</dbReference>
<evidence type="ECO:0000256" key="1">
    <source>
        <dbReference type="ARBA" id="ARBA00004496"/>
    </source>
</evidence>
<dbReference type="PANTHER" id="PTHR12866:SF2">
    <property type="entry name" value="UBIQUITIN-LIKE-CONJUGATING ENZYME ATG3"/>
    <property type="match status" value="1"/>
</dbReference>
<proteinExistence type="inferred from homology"/>
<dbReference type="PANTHER" id="PTHR12866">
    <property type="entry name" value="UBIQUITIN-LIKE-CONJUGATING ENZYME ATG3"/>
    <property type="match status" value="1"/>
</dbReference>
<keyword evidence="12" id="KW-1185">Reference proteome</keyword>
<evidence type="ECO:0000256" key="6">
    <source>
        <dbReference type="ARBA" id="ARBA00022786"/>
    </source>
</evidence>
<keyword evidence="8" id="KW-0072">Autophagy</keyword>
<feature type="compositionally biased region" description="Acidic residues" evidence="10">
    <location>
        <begin position="146"/>
        <end position="156"/>
    </location>
</feature>
<comment type="caution">
    <text evidence="11">The sequence shown here is derived from an EMBL/GenBank/DDBJ whole genome shotgun (WGS) entry which is preliminary data.</text>
</comment>
<dbReference type="GO" id="GO:0061723">
    <property type="term" value="P:glycophagy"/>
    <property type="evidence" value="ECO:0007669"/>
    <property type="project" value="TreeGrafter"/>
</dbReference>
<sequence length="318" mass="36060">MQDIVNSFKSAALSIGETFTPVLKESKFRETGVLTPEEYVAAGDHLVHHCPTWKWSTASDPSKIRPFLPADKQFLITKNVPCHKRCKQMEYDEKLEKIINDDEGEYATGEESGWVDTHHYEKEKETAAVVTELQTSPAPAPPTAPESDDDSDGEALDLDDLIESGALDSDENDDDPNRFVNERAATLNTSSGDAAGAEVEKIRTYDLHICYDKYYQVPRLFLMGYDENRRPLTVEQTYEDFSADHSNKTITVETHPSMDLQMPTVHPCKHAEMMKRLINQYAESGKELGVHEYLFLFLKFVQAVIPTIEYDFTRAIKL</sequence>
<dbReference type="EMBL" id="PDUG01000004">
    <property type="protein sequence ID" value="PIC37078.1"/>
    <property type="molecule type" value="Genomic_DNA"/>
</dbReference>